<sequence length="266" mass="30143">MTENLPAKKSSRYYELDVFRGIAVILMVIYHFLFDLDYFNIREMPAWFWPQQLYGFPITMMFIAAAGISLSLTASRTNDAKTLTKKLIKRGAFLFAVGLLITAVTWIYPHDGAILFGVLHLIGLSTILVVPFLIGMTKEAPFFGKYKETLAWLIPLVFGIIVILASNVVGKMSGPIWMVPLGIHPYGFYSLDYEPLFPWFGVILMGIAVGAWLYPKGERRFDFSFLKEESLFLKPVTFLGKHSLVIYLIHQPIILAGMMLIYLILG</sequence>
<keyword evidence="1" id="KW-1133">Transmembrane helix</keyword>
<feature type="transmembrane region" description="Helical" evidence="1">
    <location>
        <begin position="87"/>
        <end position="108"/>
    </location>
</feature>
<dbReference type="InterPro" id="IPR012429">
    <property type="entry name" value="HGSNAT_cat"/>
</dbReference>
<dbReference type="GeneID" id="85196975"/>
<dbReference type="AlphaFoldDB" id="A0AA96ZWV1"/>
<evidence type="ECO:0000313" key="4">
    <source>
        <dbReference type="Proteomes" id="UP001302662"/>
    </source>
</evidence>
<gene>
    <name evidence="3" type="ORF">MmiEs2_05250</name>
</gene>
<feature type="transmembrane region" description="Helical" evidence="1">
    <location>
        <begin position="114"/>
        <end position="137"/>
    </location>
</feature>
<keyword evidence="1" id="KW-0812">Transmembrane</keyword>
<keyword evidence="4" id="KW-1185">Reference proteome</keyword>
<feature type="transmembrane region" description="Helical" evidence="1">
    <location>
        <begin position="18"/>
        <end position="34"/>
    </location>
</feature>
<feature type="domain" description="Heparan-alpha-glucosaminide N-acetyltransferase catalytic" evidence="2">
    <location>
        <begin position="12"/>
        <end position="252"/>
    </location>
</feature>
<name>A0AA96ZWV1_9EURY</name>
<dbReference type="EMBL" id="CP131062">
    <property type="protein sequence ID" value="WNY28340.1"/>
    <property type="molecule type" value="Genomic_DNA"/>
</dbReference>
<feature type="transmembrane region" description="Helical" evidence="1">
    <location>
        <begin position="196"/>
        <end position="214"/>
    </location>
</feature>
<evidence type="ECO:0000259" key="2">
    <source>
        <dbReference type="Pfam" id="PF07786"/>
    </source>
</evidence>
<protein>
    <recommendedName>
        <fullName evidence="2">Heparan-alpha-glucosaminide N-acetyltransferase catalytic domain-containing protein</fullName>
    </recommendedName>
</protein>
<dbReference type="KEGG" id="mees:MmiEs2_05250"/>
<feature type="transmembrane region" description="Helical" evidence="1">
    <location>
        <begin position="244"/>
        <end position="265"/>
    </location>
</feature>
<evidence type="ECO:0000256" key="1">
    <source>
        <dbReference type="SAM" id="Phobius"/>
    </source>
</evidence>
<feature type="transmembrane region" description="Helical" evidence="1">
    <location>
        <begin position="149"/>
        <end position="169"/>
    </location>
</feature>
<dbReference type="Proteomes" id="UP001302662">
    <property type="component" value="Chromosome"/>
</dbReference>
<accession>A0AA96ZWV1</accession>
<keyword evidence="1" id="KW-0472">Membrane</keyword>
<proteinExistence type="predicted"/>
<organism evidence="3 4">
    <name type="scientific">Methanimicrococcus stummii</name>
    <dbReference type="NCBI Taxonomy" id="3028294"/>
    <lineage>
        <taxon>Archaea</taxon>
        <taxon>Methanobacteriati</taxon>
        <taxon>Methanobacteriota</taxon>
        <taxon>Stenosarchaea group</taxon>
        <taxon>Methanomicrobia</taxon>
        <taxon>Methanosarcinales</taxon>
        <taxon>Methanosarcinaceae</taxon>
        <taxon>Methanimicrococcus</taxon>
    </lineage>
</organism>
<dbReference type="RefSeq" id="WP_316559882.1">
    <property type="nucleotide sequence ID" value="NZ_CP131062.1"/>
</dbReference>
<dbReference type="Pfam" id="PF07786">
    <property type="entry name" value="HGSNAT_cat"/>
    <property type="match status" value="1"/>
</dbReference>
<evidence type="ECO:0000313" key="3">
    <source>
        <dbReference type="EMBL" id="WNY28340.1"/>
    </source>
</evidence>
<reference evidence="3 4" key="1">
    <citation type="submission" date="2023-07" db="EMBL/GenBank/DDBJ databases">
        <title>Closed genome sequence of Methanimicrococcus sp. Es2.</title>
        <authorList>
            <person name="Protasov E."/>
            <person name="Platt K."/>
            <person name="Reeh H."/>
            <person name="Poehlein A."/>
            <person name="Daniel R."/>
            <person name="Brune A."/>
        </authorList>
    </citation>
    <scope>NUCLEOTIDE SEQUENCE [LARGE SCALE GENOMIC DNA]</scope>
    <source>
        <strain evidence="3 4">Es2</strain>
    </source>
</reference>
<feature type="transmembrane region" description="Helical" evidence="1">
    <location>
        <begin position="54"/>
        <end position="75"/>
    </location>
</feature>